<dbReference type="AlphaFoldDB" id="A0A9D1JLN7"/>
<dbReference type="Gene3D" id="3.40.50.11260">
    <property type="match status" value="1"/>
</dbReference>
<proteinExistence type="inferred from homology"/>
<reference evidence="4" key="1">
    <citation type="submission" date="2020-10" db="EMBL/GenBank/DDBJ databases">
        <authorList>
            <person name="Gilroy R."/>
        </authorList>
    </citation>
    <scope>NUCLEOTIDE SEQUENCE</scope>
    <source>
        <strain evidence="4">CHK190-19873</strain>
    </source>
</reference>
<keyword evidence="2" id="KW-0143">Chaperone</keyword>
<feature type="non-terminal residue" evidence="4">
    <location>
        <position position="1"/>
    </location>
</feature>
<organism evidence="4 5">
    <name type="scientific">Candidatus Limivivens intestinipullorum</name>
    <dbReference type="NCBI Taxonomy" id="2840858"/>
    <lineage>
        <taxon>Bacteria</taxon>
        <taxon>Bacillati</taxon>
        <taxon>Bacillota</taxon>
        <taxon>Clostridia</taxon>
        <taxon>Lachnospirales</taxon>
        <taxon>Lachnospiraceae</taxon>
        <taxon>Lachnospiraceae incertae sedis</taxon>
        <taxon>Candidatus Limivivens</taxon>
    </lineage>
</organism>
<dbReference type="Proteomes" id="UP000823935">
    <property type="component" value="Unassembled WGS sequence"/>
</dbReference>
<sequence length="308" mass="35283">KLTGMCKTDRENYEKYWDDISPFIKFGCIREPKFSEKVLDYTLLKDLDGKYFTLPDFIEANKPAEEKAENEASEKEETSDSGEETKDAGGEKADEEKKAAPQTVLFYVTDEIQQSQYINLFKEQGKDAVILKHNIDSAFITHVERQKENVKFQRIDADVTDDFKETVSADELKEETDTLTETFRKALNNDKLDVKVEKLKNESVSSMITLAEESRRMQDMMKMYGMPGMDPSMFGTSVTLVLNANNKLVQYIFQHKDSDKVPMICQQLYDLAMLSHRPLDPDAMTKFVARSNEIMMMLAQSGDTASQE</sequence>
<protein>
    <submittedName>
        <fullName evidence="4">Molecular chaperone HtpG</fullName>
    </submittedName>
</protein>
<name>A0A9D1JLN7_9FIRM</name>
<dbReference type="InterPro" id="IPR037196">
    <property type="entry name" value="HSP90_C"/>
</dbReference>
<dbReference type="GO" id="GO:0051082">
    <property type="term" value="F:unfolded protein binding"/>
    <property type="evidence" value="ECO:0007669"/>
    <property type="project" value="InterPro"/>
</dbReference>
<dbReference type="GO" id="GO:0016887">
    <property type="term" value="F:ATP hydrolysis activity"/>
    <property type="evidence" value="ECO:0007669"/>
    <property type="project" value="InterPro"/>
</dbReference>
<comment type="similarity">
    <text evidence="1">Belongs to the heat shock protein 90 family.</text>
</comment>
<evidence type="ECO:0000313" key="4">
    <source>
        <dbReference type="EMBL" id="HIS32554.1"/>
    </source>
</evidence>
<dbReference type="GO" id="GO:0140662">
    <property type="term" value="F:ATP-dependent protein folding chaperone"/>
    <property type="evidence" value="ECO:0007669"/>
    <property type="project" value="InterPro"/>
</dbReference>
<dbReference type="SUPFAM" id="SSF54211">
    <property type="entry name" value="Ribosomal protein S5 domain 2-like"/>
    <property type="match status" value="1"/>
</dbReference>
<dbReference type="EMBL" id="DVIQ01000087">
    <property type="protein sequence ID" value="HIS32554.1"/>
    <property type="molecule type" value="Genomic_DNA"/>
</dbReference>
<dbReference type="InterPro" id="IPR020568">
    <property type="entry name" value="Ribosomal_Su5_D2-typ_SF"/>
</dbReference>
<evidence type="ECO:0000256" key="1">
    <source>
        <dbReference type="ARBA" id="ARBA00008239"/>
    </source>
</evidence>
<accession>A0A9D1JLN7</accession>
<comment type="caution">
    <text evidence="4">The sequence shown here is derived from an EMBL/GenBank/DDBJ whole genome shotgun (WGS) entry which is preliminary data.</text>
</comment>
<feature type="region of interest" description="Disordered" evidence="3">
    <location>
        <begin position="62"/>
        <end position="97"/>
    </location>
</feature>
<dbReference type="SUPFAM" id="SSF110942">
    <property type="entry name" value="HSP90 C-terminal domain"/>
    <property type="match status" value="1"/>
</dbReference>
<evidence type="ECO:0000256" key="3">
    <source>
        <dbReference type="SAM" id="MobiDB-lite"/>
    </source>
</evidence>
<dbReference type="Pfam" id="PF00183">
    <property type="entry name" value="HSP90"/>
    <property type="match status" value="1"/>
</dbReference>
<dbReference type="GO" id="GO:0005524">
    <property type="term" value="F:ATP binding"/>
    <property type="evidence" value="ECO:0007669"/>
    <property type="project" value="InterPro"/>
</dbReference>
<evidence type="ECO:0000313" key="5">
    <source>
        <dbReference type="Proteomes" id="UP000823935"/>
    </source>
</evidence>
<dbReference type="PANTHER" id="PTHR11528">
    <property type="entry name" value="HEAT SHOCK PROTEIN 90 FAMILY MEMBER"/>
    <property type="match status" value="1"/>
</dbReference>
<dbReference type="InterPro" id="IPR001404">
    <property type="entry name" value="Hsp90_fam"/>
</dbReference>
<evidence type="ECO:0000256" key="2">
    <source>
        <dbReference type="ARBA" id="ARBA00023186"/>
    </source>
</evidence>
<dbReference type="Gene3D" id="1.20.120.790">
    <property type="entry name" value="Heat shock protein 90, C-terminal domain"/>
    <property type="match status" value="1"/>
</dbReference>
<reference evidence="4" key="2">
    <citation type="journal article" date="2021" name="PeerJ">
        <title>Extensive microbial diversity within the chicken gut microbiome revealed by metagenomics and culture.</title>
        <authorList>
            <person name="Gilroy R."/>
            <person name="Ravi A."/>
            <person name="Getino M."/>
            <person name="Pursley I."/>
            <person name="Horton D.L."/>
            <person name="Alikhan N.F."/>
            <person name="Baker D."/>
            <person name="Gharbi K."/>
            <person name="Hall N."/>
            <person name="Watson M."/>
            <person name="Adriaenssens E.M."/>
            <person name="Foster-Nyarko E."/>
            <person name="Jarju S."/>
            <person name="Secka A."/>
            <person name="Antonio M."/>
            <person name="Oren A."/>
            <person name="Chaudhuri R.R."/>
            <person name="La Ragione R."/>
            <person name="Hildebrand F."/>
            <person name="Pallen M.J."/>
        </authorList>
    </citation>
    <scope>NUCLEOTIDE SEQUENCE</scope>
    <source>
        <strain evidence="4">CHK190-19873</strain>
    </source>
</reference>
<gene>
    <name evidence="4" type="ORF">IAB44_13575</name>
</gene>